<dbReference type="InterPro" id="IPR036390">
    <property type="entry name" value="WH_DNA-bd_sf"/>
</dbReference>
<evidence type="ECO:0000259" key="4">
    <source>
        <dbReference type="PROSITE" id="PS51063"/>
    </source>
</evidence>
<keyword evidence="2" id="KW-0238">DNA-binding</keyword>
<dbReference type="GO" id="GO:0003677">
    <property type="term" value="F:DNA binding"/>
    <property type="evidence" value="ECO:0007669"/>
    <property type="project" value="UniProtKB-KW"/>
</dbReference>
<evidence type="ECO:0000256" key="3">
    <source>
        <dbReference type="ARBA" id="ARBA00023163"/>
    </source>
</evidence>
<protein>
    <submittedName>
        <fullName evidence="5">Cyclic nucleotide-binding domain-containing protein</fullName>
    </submittedName>
</protein>
<dbReference type="SMART" id="SM00419">
    <property type="entry name" value="HTH_CRP"/>
    <property type="match status" value="1"/>
</dbReference>
<reference evidence="5 6" key="1">
    <citation type="submission" date="2019-06" db="EMBL/GenBank/DDBJ databases">
        <title>Quisquiliibacterium sp. nov., isolated from a maize field.</title>
        <authorList>
            <person name="Lin S.-Y."/>
            <person name="Tsai C.-F."/>
            <person name="Young C.-C."/>
        </authorList>
    </citation>
    <scope>NUCLEOTIDE SEQUENCE [LARGE SCALE GENOMIC DNA]</scope>
    <source>
        <strain evidence="5 6">CC-CFT501</strain>
    </source>
</reference>
<dbReference type="PANTHER" id="PTHR24567">
    <property type="entry name" value="CRP FAMILY TRANSCRIPTIONAL REGULATORY PROTEIN"/>
    <property type="match status" value="1"/>
</dbReference>
<dbReference type="SUPFAM" id="SSF51206">
    <property type="entry name" value="cAMP-binding domain-like"/>
    <property type="match status" value="1"/>
</dbReference>
<gene>
    <name evidence="5" type="ORF">FHP08_18105</name>
</gene>
<keyword evidence="1" id="KW-0805">Transcription regulation</keyword>
<accession>A0A5C8NMU7</accession>
<name>A0A5C8NMU7_9BURK</name>
<evidence type="ECO:0000256" key="1">
    <source>
        <dbReference type="ARBA" id="ARBA00023015"/>
    </source>
</evidence>
<evidence type="ECO:0000256" key="2">
    <source>
        <dbReference type="ARBA" id="ARBA00023125"/>
    </source>
</evidence>
<dbReference type="InterPro" id="IPR018490">
    <property type="entry name" value="cNMP-bd_dom_sf"/>
</dbReference>
<dbReference type="OrthoDB" id="7643467at2"/>
<dbReference type="Gene3D" id="2.60.120.10">
    <property type="entry name" value="Jelly Rolls"/>
    <property type="match status" value="1"/>
</dbReference>
<dbReference type="Proteomes" id="UP000321548">
    <property type="component" value="Unassembled WGS sequence"/>
</dbReference>
<dbReference type="PROSITE" id="PS51063">
    <property type="entry name" value="HTH_CRP_2"/>
    <property type="match status" value="1"/>
</dbReference>
<dbReference type="PRINTS" id="PR00034">
    <property type="entry name" value="HTHCRP"/>
</dbReference>
<dbReference type="CDD" id="cd00038">
    <property type="entry name" value="CAP_ED"/>
    <property type="match status" value="1"/>
</dbReference>
<dbReference type="InterPro" id="IPR050397">
    <property type="entry name" value="Env_Response_Regulators"/>
</dbReference>
<evidence type="ECO:0000313" key="5">
    <source>
        <dbReference type="EMBL" id="TXL61803.1"/>
    </source>
</evidence>
<dbReference type="FunFam" id="1.10.10.10:FF:000028">
    <property type="entry name" value="Fumarate/nitrate reduction transcriptional regulator Fnr"/>
    <property type="match status" value="1"/>
</dbReference>
<keyword evidence="3" id="KW-0804">Transcription</keyword>
<dbReference type="InterPro" id="IPR036388">
    <property type="entry name" value="WH-like_DNA-bd_sf"/>
</dbReference>
<proteinExistence type="predicted"/>
<organism evidence="5 6">
    <name type="scientific">Zeimonas arvi</name>
    <dbReference type="NCBI Taxonomy" id="2498847"/>
    <lineage>
        <taxon>Bacteria</taxon>
        <taxon>Pseudomonadati</taxon>
        <taxon>Pseudomonadota</taxon>
        <taxon>Betaproteobacteria</taxon>
        <taxon>Burkholderiales</taxon>
        <taxon>Burkholderiaceae</taxon>
        <taxon>Zeimonas</taxon>
    </lineage>
</organism>
<dbReference type="GO" id="GO:0003700">
    <property type="term" value="F:DNA-binding transcription factor activity"/>
    <property type="evidence" value="ECO:0007669"/>
    <property type="project" value="TreeGrafter"/>
</dbReference>
<dbReference type="EMBL" id="VDUY01000011">
    <property type="protein sequence ID" value="TXL61803.1"/>
    <property type="molecule type" value="Genomic_DNA"/>
</dbReference>
<dbReference type="GO" id="GO:0005829">
    <property type="term" value="C:cytosol"/>
    <property type="evidence" value="ECO:0007669"/>
    <property type="project" value="TreeGrafter"/>
</dbReference>
<dbReference type="InterPro" id="IPR000595">
    <property type="entry name" value="cNMP-bd_dom"/>
</dbReference>
<dbReference type="Gene3D" id="1.10.10.10">
    <property type="entry name" value="Winged helix-like DNA-binding domain superfamily/Winged helix DNA-binding domain"/>
    <property type="match status" value="1"/>
</dbReference>
<dbReference type="Pfam" id="PF00027">
    <property type="entry name" value="cNMP_binding"/>
    <property type="match status" value="1"/>
</dbReference>
<keyword evidence="6" id="KW-1185">Reference proteome</keyword>
<comment type="caution">
    <text evidence="5">The sequence shown here is derived from an EMBL/GenBank/DDBJ whole genome shotgun (WGS) entry which is preliminary data.</text>
</comment>
<dbReference type="AlphaFoldDB" id="A0A5C8NMU7"/>
<dbReference type="InterPro" id="IPR012318">
    <property type="entry name" value="HTH_CRP"/>
</dbReference>
<dbReference type="SUPFAM" id="SSF46785">
    <property type="entry name" value="Winged helix' DNA-binding domain"/>
    <property type="match status" value="1"/>
</dbReference>
<dbReference type="CDD" id="cd00092">
    <property type="entry name" value="HTH_CRP"/>
    <property type="match status" value="1"/>
</dbReference>
<feature type="domain" description="HTH crp-type" evidence="4">
    <location>
        <begin position="130"/>
        <end position="203"/>
    </location>
</feature>
<dbReference type="Pfam" id="PF13545">
    <property type="entry name" value="HTH_Crp_2"/>
    <property type="match status" value="1"/>
</dbReference>
<dbReference type="PANTHER" id="PTHR24567:SF75">
    <property type="entry name" value="FUMARATE AND NITRATE REDUCTION REGULATORY PROTEIN"/>
    <property type="match status" value="1"/>
</dbReference>
<evidence type="ECO:0000313" key="6">
    <source>
        <dbReference type="Proteomes" id="UP000321548"/>
    </source>
</evidence>
<sequence length="220" mass="24250">MAALEPLLMRVGGTRRRVRRGEYLFHAGAPFHALHGIRAGSFKSVLLTEDGREQVTGFHMAGEVLGLDSVGSEACGGDAIALEDSEVVEIPFEELDALASREPALQRELFKLLAGEIQRERTLMLLLGSMRAEERLAAFLLNLSKRLAARGWSATQFLLRMTREEIGSLLGLKLETVSRILSRFQAEGLIAVRNREITILELCALKAVIGRVDSRREIGA</sequence>
<dbReference type="InterPro" id="IPR014710">
    <property type="entry name" value="RmlC-like_jellyroll"/>
</dbReference>